<evidence type="ECO:0008006" key="3">
    <source>
        <dbReference type="Google" id="ProtNLM"/>
    </source>
</evidence>
<protein>
    <recommendedName>
        <fullName evidence="3">AAA family ATPase</fullName>
    </recommendedName>
</protein>
<dbReference type="EMBL" id="BAABAH010000003">
    <property type="protein sequence ID" value="GAA3811038.1"/>
    <property type="molecule type" value="Genomic_DNA"/>
</dbReference>
<proteinExistence type="predicted"/>
<reference evidence="2" key="1">
    <citation type="journal article" date="2019" name="Int. J. Syst. Evol. Microbiol.">
        <title>The Global Catalogue of Microorganisms (GCM) 10K type strain sequencing project: providing services to taxonomists for standard genome sequencing and annotation.</title>
        <authorList>
            <consortium name="The Broad Institute Genomics Platform"/>
            <consortium name="The Broad Institute Genome Sequencing Center for Infectious Disease"/>
            <person name="Wu L."/>
            <person name="Ma J."/>
        </authorList>
    </citation>
    <scope>NUCLEOTIDE SEQUENCE [LARGE SCALE GENOMIC DNA]</scope>
    <source>
        <strain evidence="2">JCM 16953</strain>
    </source>
</reference>
<evidence type="ECO:0000313" key="1">
    <source>
        <dbReference type="EMBL" id="GAA3811038.1"/>
    </source>
</evidence>
<evidence type="ECO:0000313" key="2">
    <source>
        <dbReference type="Proteomes" id="UP001501821"/>
    </source>
</evidence>
<comment type="caution">
    <text evidence="1">The sequence shown here is derived from an EMBL/GenBank/DDBJ whole genome shotgun (WGS) entry which is preliminary data.</text>
</comment>
<name>A0ABP7I4Y8_9ACTN</name>
<dbReference type="Pfam" id="PF13481">
    <property type="entry name" value="AAA_25"/>
    <property type="match status" value="1"/>
</dbReference>
<keyword evidence="2" id="KW-1185">Reference proteome</keyword>
<dbReference type="InterPro" id="IPR027417">
    <property type="entry name" value="P-loop_NTPase"/>
</dbReference>
<gene>
    <name evidence="1" type="ORF">GCM10022242_11910</name>
</gene>
<accession>A0ABP7I4Y8</accession>
<dbReference type="SUPFAM" id="SSF52540">
    <property type="entry name" value="P-loop containing nucleoside triphosphate hydrolases"/>
    <property type="match status" value="1"/>
</dbReference>
<dbReference type="Gene3D" id="3.40.50.300">
    <property type="entry name" value="P-loop containing nucleotide triphosphate hydrolases"/>
    <property type="match status" value="1"/>
</dbReference>
<sequence>MSTDPAVEAYLRGDPNIGPGDVFPDLDDYDLADVDLDQASPELLARVALRRHRLLDRDALDHMPPPEPLIEGVLGRRGLAMKAGSRGLGKTLTALDWAGHVATGLPSWYGHQVAVHGPVLFIALEGFHGIPERVRAWEIHHGRRMTNVHWWPDPIDLRLRRDAKMIGSVARHLGAVLLIGDSVRATGAGKEDTADMGAYVTGLETIRTIYDGLTLVLHNSGWDGTRERGSTLLPDACDTTLLLQGDPEGIRTLKLKWPRLPGRSGCGGCDHAAVSVWGPAGPVRACWVS</sequence>
<organism evidence="1 2">
    <name type="scientific">Nocardioides panacisoli</name>
    <dbReference type="NCBI Taxonomy" id="627624"/>
    <lineage>
        <taxon>Bacteria</taxon>
        <taxon>Bacillati</taxon>
        <taxon>Actinomycetota</taxon>
        <taxon>Actinomycetes</taxon>
        <taxon>Propionibacteriales</taxon>
        <taxon>Nocardioidaceae</taxon>
        <taxon>Nocardioides</taxon>
    </lineage>
</organism>
<dbReference type="RefSeq" id="WP_344773318.1">
    <property type="nucleotide sequence ID" value="NZ_BAABAH010000003.1"/>
</dbReference>
<dbReference type="Proteomes" id="UP001501821">
    <property type="component" value="Unassembled WGS sequence"/>
</dbReference>